<dbReference type="Pfam" id="PF18603">
    <property type="entry name" value="LAL_C2"/>
    <property type="match status" value="1"/>
</dbReference>
<comment type="caution">
    <text evidence="6">The sequence shown here is derived from an EMBL/GenBank/DDBJ whole genome shotgun (WGS) entry which is preliminary data.</text>
</comment>
<keyword evidence="3 4" id="KW-0067">ATP-binding</keyword>
<accession>A0ABP7GGB9</accession>
<keyword evidence="1" id="KW-0436">Ligase</keyword>
<evidence type="ECO:0000313" key="7">
    <source>
        <dbReference type="Proteomes" id="UP001500908"/>
    </source>
</evidence>
<dbReference type="SUPFAM" id="SSF56059">
    <property type="entry name" value="Glutathione synthetase ATP-binding domain-like"/>
    <property type="match status" value="1"/>
</dbReference>
<evidence type="ECO:0000256" key="3">
    <source>
        <dbReference type="ARBA" id="ARBA00022840"/>
    </source>
</evidence>
<dbReference type="Pfam" id="PF18130">
    <property type="entry name" value="ATPgrasp_N"/>
    <property type="match status" value="1"/>
</dbReference>
<keyword evidence="7" id="KW-1185">Reference proteome</keyword>
<evidence type="ECO:0000313" key="6">
    <source>
        <dbReference type="EMBL" id="GAA3763286.1"/>
    </source>
</evidence>
<evidence type="ECO:0000259" key="5">
    <source>
        <dbReference type="PROSITE" id="PS50975"/>
    </source>
</evidence>
<feature type="domain" description="ATP-grasp" evidence="5">
    <location>
        <begin position="117"/>
        <end position="316"/>
    </location>
</feature>
<dbReference type="Pfam" id="PF13535">
    <property type="entry name" value="ATP-grasp_4"/>
    <property type="match status" value="1"/>
</dbReference>
<dbReference type="InterPro" id="IPR041472">
    <property type="entry name" value="BL00235/CARNS1_N"/>
</dbReference>
<proteinExistence type="predicted"/>
<sequence>MIESWVGAMSTLLPRAIRESGHRFTFVTRELHHYLRGAPPGGAHPLLTADNILTAETNDPEALVAHLARIHEALGFDGVLSSCDYYLDTVTRVAAELGLPGCPPAAMTAARRKDLTRARLAEAGVAGPGFATATTWDELSTAAHHLGYPLVCKPVDLCAGMYVRRVDDTAQLHETFRELAGFPVNARGQRRTATVLLEELLTGPEYSVETVTFQGETTVVGVTDKSVSGQPWFVETGHMFPAALDTATARAVSDLALAAVAALGLDNTVAHTEVKLTPAGPRLVEVNPRPAGNRITELVRRVTGIDLPLAHAQVALGQQPDLTPVETGVGSAAVAFLLPPEPGVIARVTGAETARSHPAVVECEVKDSGHNAGAATSNNHYLGHVMTIDPKPEEARPTAEELVAGLGVAYSGQTGR</sequence>
<organism evidence="6 7">
    <name type="scientific">Salinactinospora qingdaonensis</name>
    <dbReference type="NCBI Taxonomy" id="702744"/>
    <lineage>
        <taxon>Bacteria</taxon>
        <taxon>Bacillati</taxon>
        <taxon>Actinomycetota</taxon>
        <taxon>Actinomycetes</taxon>
        <taxon>Streptosporangiales</taxon>
        <taxon>Nocardiopsidaceae</taxon>
        <taxon>Salinactinospora</taxon>
    </lineage>
</organism>
<reference evidence="7" key="1">
    <citation type="journal article" date="2019" name="Int. J. Syst. Evol. Microbiol.">
        <title>The Global Catalogue of Microorganisms (GCM) 10K type strain sequencing project: providing services to taxonomists for standard genome sequencing and annotation.</title>
        <authorList>
            <consortium name="The Broad Institute Genomics Platform"/>
            <consortium name="The Broad Institute Genome Sequencing Center for Infectious Disease"/>
            <person name="Wu L."/>
            <person name="Ma J."/>
        </authorList>
    </citation>
    <scope>NUCLEOTIDE SEQUENCE [LARGE SCALE GENOMIC DNA]</scope>
    <source>
        <strain evidence="7">JCM 17137</strain>
    </source>
</reference>
<dbReference type="Proteomes" id="UP001500908">
    <property type="component" value="Unassembled WGS sequence"/>
</dbReference>
<evidence type="ECO:0000256" key="2">
    <source>
        <dbReference type="ARBA" id="ARBA00022741"/>
    </source>
</evidence>
<evidence type="ECO:0000256" key="4">
    <source>
        <dbReference type="PROSITE-ProRule" id="PRU00409"/>
    </source>
</evidence>
<dbReference type="EMBL" id="BAABDD010000038">
    <property type="protein sequence ID" value="GAA3763286.1"/>
    <property type="molecule type" value="Genomic_DNA"/>
</dbReference>
<evidence type="ECO:0000256" key="1">
    <source>
        <dbReference type="ARBA" id="ARBA00022598"/>
    </source>
</evidence>
<dbReference type="InterPro" id="IPR052032">
    <property type="entry name" value="ATP-dep_AA_Ligase"/>
</dbReference>
<dbReference type="InterPro" id="IPR040570">
    <property type="entry name" value="LAL_C2"/>
</dbReference>
<dbReference type="PROSITE" id="PS50975">
    <property type="entry name" value="ATP_GRASP"/>
    <property type="match status" value="1"/>
</dbReference>
<dbReference type="SMART" id="SM01209">
    <property type="entry name" value="GARS_A"/>
    <property type="match status" value="1"/>
</dbReference>
<name>A0ABP7GGB9_9ACTN</name>
<dbReference type="Gene3D" id="3.40.50.20">
    <property type="match status" value="1"/>
</dbReference>
<keyword evidence="2 4" id="KW-0547">Nucleotide-binding</keyword>
<dbReference type="InterPro" id="IPR011761">
    <property type="entry name" value="ATP-grasp"/>
</dbReference>
<dbReference type="Gene3D" id="3.30.470.20">
    <property type="entry name" value="ATP-grasp fold, B domain"/>
    <property type="match status" value="1"/>
</dbReference>
<dbReference type="PANTHER" id="PTHR43585:SF2">
    <property type="entry name" value="ATP-GRASP ENZYME FSQD"/>
    <property type="match status" value="1"/>
</dbReference>
<dbReference type="PANTHER" id="PTHR43585">
    <property type="entry name" value="FUMIPYRROLE BIOSYNTHESIS PROTEIN C"/>
    <property type="match status" value="1"/>
</dbReference>
<protein>
    <submittedName>
        <fullName evidence="6">ATP-grasp domain-containing protein</fullName>
    </submittedName>
</protein>
<gene>
    <name evidence="6" type="ORF">GCM10022402_45930</name>
</gene>